<evidence type="ECO:0000313" key="9">
    <source>
        <dbReference type="Proteomes" id="UP001549320"/>
    </source>
</evidence>
<accession>A0ABV2QFH0</accession>
<proteinExistence type="inferred from homology"/>
<organism evidence="8 9">
    <name type="scientific">Ottowia thiooxydans</name>
    <dbReference type="NCBI Taxonomy" id="219182"/>
    <lineage>
        <taxon>Bacteria</taxon>
        <taxon>Pseudomonadati</taxon>
        <taxon>Pseudomonadota</taxon>
        <taxon>Betaproteobacteria</taxon>
        <taxon>Burkholderiales</taxon>
        <taxon>Comamonadaceae</taxon>
        <taxon>Ottowia</taxon>
    </lineage>
</organism>
<dbReference type="PIRSF" id="PIRSF000137">
    <property type="entry name" value="Alcohol_oxidase"/>
    <property type="match status" value="1"/>
</dbReference>
<dbReference type="Pfam" id="PF00732">
    <property type="entry name" value="GMC_oxred_N"/>
    <property type="match status" value="1"/>
</dbReference>
<dbReference type="InterPro" id="IPR012132">
    <property type="entry name" value="GMC_OxRdtase"/>
</dbReference>
<evidence type="ECO:0000256" key="2">
    <source>
        <dbReference type="ARBA" id="ARBA00010790"/>
    </source>
</evidence>
<evidence type="ECO:0000256" key="1">
    <source>
        <dbReference type="ARBA" id="ARBA00001974"/>
    </source>
</evidence>
<comment type="caution">
    <text evidence="8">The sequence shown here is derived from an EMBL/GenBank/DDBJ whole genome shotgun (WGS) entry which is preliminary data.</text>
</comment>
<dbReference type="RefSeq" id="WP_354448205.1">
    <property type="nucleotide sequence ID" value="NZ_JBEPSH010000011.1"/>
</dbReference>
<dbReference type="Pfam" id="PF05199">
    <property type="entry name" value="GMC_oxred_C"/>
    <property type="match status" value="1"/>
</dbReference>
<evidence type="ECO:0000256" key="3">
    <source>
        <dbReference type="ARBA" id="ARBA00022630"/>
    </source>
</evidence>
<dbReference type="GO" id="GO:0016491">
    <property type="term" value="F:oxidoreductase activity"/>
    <property type="evidence" value="ECO:0007669"/>
    <property type="project" value="UniProtKB-KW"/>
</dbReference>
<evidence type="ECO:0000313" key="8">
    <source>
        <dbReference type="EMBL" id="MET4579789.1"/>
    </source>
</evidence>
<evidence type="ECO:0000256" key="4">
    <source>
        <dbReference type="ARBA" id="ARBA00022827"/>
    </source>
</evidence>
<dbReference type="Gene3D" id="3.50.50.60">
    <property type="entry name" value="FAD/NAD(P)-binding domain"/>
    <property type="match status" value="1"/>
</dbReference>
<dbReference type="InterPro" id="IPR000172">
    <property type="entry name" value="GMC_OxRdtase_N"/>
</dbReference>
<protein>
    <submittedName>
        <fullName evidence="8">5-(Hydroxymethyl)furfural/furfural oxidase</fullName>
        <ecNumber evidence="8">1.1.3.-</ecNumber>
        <ecNumber evidence="8">1.1.3.47</ecNumber>
    </submittedName>
</protein>
<dbReference type="InterPro" id="IPR007867">
    <property type="entry name" value="GMC_OxRtase_C"/>
</dbReference>
<name>A0ABV2QFH0_9BURK</name>
<dbReference type="EMBL" id="JBEPSH010000011">
    <property type="protein sequence ID" value="MET4579789.1"/>
    <property type="molecule type" value="Genomic_DNA"/>
</dbReference>
<dbReference type="SUPFAM" id="SSF54373">
    <property type="entry name" value="FAD-linked reductases, C-terminal domain"/>
    <property type="match status" value="1"/>
</dbReference>
<reference evidence="8 9" key="1">
    <citation type="submission" date="2024-06" db="EMBL/GenBank/DDBJ databases">
        <title>Sorghum-associated microbial communities from plants grown in Nebraska, USA.</title>
        <authorList>
            <person name="Schachtman D."/>
        </authorList>
    </citation>
    <scope>NUCLEOTIDE SEQUENCE [LARGE SCALE GENOMIC DNA]</scope>
    <source>
        <strain evidence="8 9">2709</strain>
    </source>
</reference>
<keyword evidence="8" id="KW-0560">Oxidoreductase</keyword>
<dbReference type="PANTHER" id="PTHR11552:SF147">
    <property type="entry name" value="CHOLINE DEHYDROGENASE, MITOCHONDRIAL"/>
    <property type="match status" value="1"/>
</dbReference>
<dbReference type="SUPFAM" id="SSF51905">
    <property type="entry name" value="FAD/NAD(P)-binding domain"/>
    <property type="match status" value="1"/>
</dbReference>
<gene>
    <name evidence="8" type="ORF">ABIE13_004926</name>
</gene>
<comment type="similarity">
    <text evidence="2 5">Belongs to the GMC oxidoreductase family.</text>
</comment>
<evidence type="ECO:0000256" key="5">
    <source>
        <dbReference type="RuleBase" id="RU003968"/>
    </source>
</evidence>
<evidence type="ECO:0000259" key="6">
    <source>
        <dbReference type="PROSITE" id="PS00623"/>
    </source>
</evidence>
<dbReference type="EC" id="1.1.3.47" evidence="8"/>
<keyword evidence="4 5" id="KW-0274">FAD</keyword>
<dbReference type="PROSITE" id="PS00623">
    <property type="entry name" value="GMC_OXRED_1"/>
    <property type="match status" value="1"/>
</dbReference>
<feature type="domain" description="Glucose-methanol-choline oxidoreductase N-terminal" evidence="7">
    <location>
        <begin position="264"/>
        <end position="278"/>
    </location>
</feature>
<dbReference type="InterPro" id="IPR036188">
    <property type="entry name" value="FAD/NAD-bd_sf"/>
</dbReference>
<dbReference type="PANTHER" id="PTHR11552">
    <property type="entry name" value="GLUCOSE-METHANOL-CHOLINE GMC OXIDOREDUCTASE"/>
    <property type="match status" value="1"/>
</dbReference>
<sequence>MNPQHFDYVVIGAGASGSVVAGRLAADGARRVLLIEAGQDIPPHAVPRSVSNPFPVSYGVASYTWRGLTAAVGPDRGAGRGRFTRPYFQGRIVGGGSSINGMFAQRALPSDFDEWVAAGAHGWSWDEVLPHYLRFERDLDFDGPLHGQDGPIPIRRQQENQWSGFAHGFVAALESQGLPYYADVHSNHGEGVSAVAMNNTVDRRVSAADGFLDRAARERGNLTIVADSVAERVLFDGRKATGVRVQTPSGVVDFSGDEIVLCCGAVHSPALLMRSGIGDAQALRDLGIETVEDLPGVGRNLQNHAGFHLATYLARGSAQSADVQAAGQALVRFSSNNDDCPPMDMYAFAVARSAWHPLGRRIGALSFCVQKPFSKGTVELVSPEAAIMPRVDFNLLSDPRDFARMVQGVEFCLRLLASPLLSQHLQEVFIPNGGQANALNQPSALNWSKAWIASRLFELGPTVRRSLLGDSIVNPSSLAGNRLEVERLVREHAAGVHHPCGTCKMGTEEDAEAVLDSQCRVRGLTGLRVADASVMPSIVRAGTHLTALMIGEKVASMLVDKRQSATKG</sequence>
<keyword evidence="3 5" id="KW-0285">Flavoprotein</keyword>
<keyword evidence="9" id="KW-1185">Reference proteome</keyword>
<evidence type="ECO:0000259" key="7">
    <source>
        <dbReference type="PROSITE" id="PS00624"/>
    </source>
</evidence>
<comment type="cofactor">
    <cofactor evidence="1">
        <name>FAD</name>
        <dbReference type="ChEBI" id="CHEBI:57692"/>
    </cofactor>
</comment>
<dbReference type="PROSITE" id="PS00624">
    <property type="entry name" value="GMC_OXRED_2"/>
    <property type="match status" value="1"/>
</dbReference>
<dbReference type="EC" id="1.1.3.-" evidence="8"/>
<dbReference type="Proteomes" id="UP001549320">
    <property type="component" value="Unassembled WGS sequence"/>
</dbReference>
<dbReference type="Gene3D" id="3.30.410.40">
    <property type="match status" value="1"/>
</dbReference>
<feature type="domain" description="Glucose-methanol-choline oxidoreductase N-terminal" evidence="6">
    <location>
        <begin position="90"/>
        <end position="113"/>
    </location>
</feature>